<keyword evidence="1" id="KW-1133">Transmembrane helix</keyword>
<gene>
    <name evidence="2" type="ORF">AAFP95_17275</name>
</gene>
<sequence length="54" mass="5980">MKAALRSNNQHSLVKAFEYLKSHYKFIGILTIVLIGIYILAVVGIVLTGMSGMR</sequence>
<keyword evidence="1" id="KW-0472">Membrane</keyword>
<keyword evidence="1" id="KW-0812">Transmembrane</keyword>
<dbReference type="EMBL" id="CP154834">
    <property type="protein sequence ID" value="XAO73474.1"/>
    <property type="molecule type" value="Genomic_DNA"/>
</dbReference>
<accession>A0AAU6WKY4</accession>
<evidence type="ECO:0000256" key="1">
    <source>
        <dbReference type="SAM" id="Phobius"/>
    </source>
</evidence>
<evidence type="ECO:0000313" key="2">
    <source>
        <dbReference type="EMBL" id="XAO73474.1"/>
    </source>
</evidence>
<dbReference type="Proteomes" id="UP001463665">
    <property type="component" value="Chromosome"/>
</dbReference>
<keyword evidence="3" id="KW-1185">Reference proteome</keyword>
<feature type="transmembrane region" description="Helical" evidence="1">
    <location>
        <begin position="26"/>
        <end position="47"/>
    </location>
</feature>
<dbReference type="RefSeq" id="WP_345765949.1">
    <property type="nucleotide sequence ID" value="NZ_CP154834.1"/>
</dbReference>
<dbReference type="AlphaFoldDB" id="A0AAU6WKY4"/>
<proteinExistence type="predicted"/>
<evidence type="ECO:0000313" key="3">
    <source>
        <dbReference type="Proteomes" id="UP001463665"/>
    </source>
</evidence>
<organism evidence="2 3">
    <name type="scientific">Chryseobacterium endophyticum</name>
    <dbReference type="NCBI Taxonomy" id="1854762"/>
    <lineage>
        <taxon>Bacteria</taxon>
        <taxon>Pseudomonadati</taxon>
        <taxon>Bacteroidota</taxon>
        <taxon>Flavobacteriia</taxon>
        <taxon>Flavobacteriales</taxon>
        <taxon>Weeksellaceae</taxon>
        <taxon>Chryseobacterium group</taxon>
        <taxon>Chryseobacterium</taxon>
    </lineage>
</organism>
<reference evidence="2 3" key="1">
    <citation type="submission" date="2024-04" db="EMBL/GenBank/DDBJ databases">
        <title>Genome sequencing and assembly of rice foliar adapted Chryseobacterium endophyticum OsEnb-ALM-A6.</title>
        <authorList>
            <person name="Kumar S."/>
            <person name="Javed M."/>
            <person name="Chouhan V."/>
            <person name="Charishma K."/>
            <person name="Patel A."/>
            <person name="Kumar M."/>
            <person name="Sahu K.P."/>
            <person name="Kumar A."/>
        </authorList>
    </citation>
    <scope>NUCLEOTIDE SEQUENCE [LARGE SCALE GENOMIC DNA]</scope>
    <source>
        <strain evidence="2 3">OsEnb-ALM-A6</strain>
    </source>
</reference>
<protein>
    <submittedName>
        <fullName evidence="2">Uncharacterized protein</fullName>
    </submittedName>
</protein>
<name>A0AAU6WKY4_9FLAO</name>